<dbReference type="PANTHER" id="PTHR48073:SF2">
    <property type="entry name" value="O-SUCCINYLBENZOATE SYNTHASE"/>
    <property type="match status" value="1"/>
</dbReference>
<protein>
    <submittedName>
        <fullName evidence="3">Uncharacterized protein</fullName>
    </submittedName>
</protein>
<reference evidence="3 4" key="1">
    <citation type="journal article" date="2020" name="IScience">
        <title>Genome Sequencing of the Endangered Kingdonia uniflora (Circaeasteraceae, Ranunculales) Reveals Potential Mechanisms of Evolutionary Specialization.</title>
        <authorList>
            <person name="Sun Y."/>
            <person name="Deng T."/>
            <person name="Zhang A."/>
            <person name="Moore M.J."/>
            <person name="Landis J.B."/>
            <person name="Lin N."/>
            <person name="Zhang H."/>
            <person name="Zhang X."/>
            <person name="Huang J."/>
            <person name="Zhang X."/>
            <person name="Sun H."/>
            <person name="Wang H."/>
        </authorList>
    </citation>
    <scope>NUCLEOTIDE SEQUENCE [LARGE SCALE GENOMIC DNA]</scope>
    <source>
        <strain evidence="3">TB1705</strain>
        <tissue evidence="3">Leaf</tissue>
    </source>
</reference>
<proteinExistence type="predicted"/>
<dbReference type="PANTHER" id="PTHR48073">
    <property type="entry name" value="O-SUCCINYLBENZOATE SYNTHASE-RELATED"/>
    <property type="match status" value="1"/>
</dbReference>
<dbReference type="OrthoDB" id="17395at2759"/>
<evidence type="ECO:0000313" key="3">
    <source>
        <dbReference type="EMBL" id="KAF6146610.1"/>
    </source>
</evidence>
<feature type="region of interest" description="Disordered" evidence="2">
    <location>
        <begin position="116"/>
        <end position="138"/>
    </location>
</feature>
<keyword evidence="1" id="KW-0479">Metal-binding</keyword>
<evidence type="ECO:0000313" key="4">
    <source>
        <dbReference type="Proteomes" id="UP000541444"/>
    </source>
</evidence>
<dbReference type="InterPro" id="IPR029017">
    <property type="entry name" value="Enolase-like_N"/>
</dbReference>
<sequence>MTATSKTISSGFKMLMETFLIDVHRAEEGPLNVPLLAPFTIASSRLEKVVNVGIRVELSNGCVGWGKAPILPYVTAEDQVIALAKVVEVLRTNMAMTLSAVLNRIVALFAGHEFDSGDNSSPSDGVTPLVSSSSPSFSTPNQDMFVNLRESLVRKGVPREMGVFERLLNSVQKNQVEEIMIEDMNEVERKMYLDIIDSQNRRKSGNGPHEKVAAQIDCGRLKPAGGSMEAGADSFDICLRVCECKSGDCVNKCIIQDRNVEAHSKCLITCINENYLKYGQNSPRGIKVSRNLEEIWSELKSCPFISCNTDTCISEFPNSAERLGVCMRKCHFVTPCADKSNVFDEGSGVNNGKYNADLGEILCLKACKTTCVVNCKIQSRRVEDHAVCKCRCKDDSIEQTNVGPKVAPTVNWASLLAAPTKHTGMDNLSFVEPTISNGKKVMKIKSADYIEPEMKKNNMIVGALYWGKSCLQLPEG</sequence>
<dbReference type="AlphaFoldDB" id="A0A7J7LVQ3"/>
<dbReference type="GO" id="GO:0046872">
    <property type="term" value="F:metal ion binding"/>
    <property type="evidence" value="ECO:0007669"/>
    <property type="project" value="UniProtKB-KW"/>
</dbReference>
<comment type="caution">
    <text evidence="3">The sequence shown here is derived from an EMBL/GenBank/DDBJ whole genome shotgun (WGS) entry which is preliminary data.</text>
</comment>
<dbReference type="SUPFAM" id="SSF54826">
    <property type="entry name" value="Enolase N-terminal domain-like"/>
    <property type="match status" value="1"/>
</dbReference>
<keyword evidence="4" id="KW-1185">Reference proteome</keyword>
<evidence type="ECO:0000256" key="2">
    <source>
        <dbReference type="SAM" id="MobiDB-lite"/>
    </source>
</evidence>
<dbReference type="Proteomes" id="UP000541444">
    <property type="component" value="Unassembled WGS sequence"/>
</dbReference>
<evidence type="ECO:0000256" key="1">
    <source>
        <dbReference type="ARBA" id="ARBA00022723"/>
    </source>
</evidence>
<dbReference type="Gene3D" id="3.30.390.10">
    <property type="entry name" value="Enolase-like, N-terminal domain"/>
    <property type="match status" value="1"/>
</dbReference>
<dbReference type="EMBL" id="JACGCM010001965">
    <property type="protein sequence ID" value="KAF6146610.1"/>
    <property type="molecule type" value="Genomic_DNA"/>
</dbReference>
<gene>
    <name evidence="3" type="ORF">GIB67_008896</name>
</gene>
<accession>A0A7J7LVQ3</accession>
<name>A0A7J7LVQ3_9MAGN</name>
<organism evidence="3 4">
    <name type="scientific">Kingdonia uniflora</name>
    <dbReference type="NCBI Taxonomy" id="39325"/>
    <lineage>
        <taxon>Eukaryota</taxon>
        <taxon>Viridiplantae</taxon>
        <taxon>Streptophyta</taxon>
        <taxon>Embryophyta</taxon>
        <taxon>Tracheophyta</taxon>
        <taxon>Spermatophyta</taxon>
        <taxon>Magnoliopsida</taxon>
        <taxon>Ranunculales</taxon>
        <taxon>Circaeasteraceae</taxon>
        <taxon>Kingdonia</taxon>
    </lineage>
</organism>